<dbReference type="OrthoDB" id="4161376at2759"/>
<evidence type="ECO:0000259" key="8">
    <source>
        <dbReference type="PROSITE" id="PS50850"/>
    </source>
</evidence>
<keyword evidence="5 7" id="KW-0472">Membrane</keyword>
<feature type="transmembrane region" description="Helical" evidence="7">
    <location>
        <begin position="244"/>
        <end position="267"/>
    </location>
</feature>
<dbReference type="InterPro" id="IPR036259">
    <property type="entry name" value="MFS_trans_sf"/>
</dbReference>
<feature type="transmembrane region" description="Helical" evidence="7">
    <location>
        <begin position="467"/>
        <end position="486"/>
    </location>
</feature>
<evidence type="ECO:0000256" key="5">
    <source>
        <dbReference type="ARBA" id="ARBA00023136"/>
    </source>
</evidence>
<organism evidence="9 10">
    <name type="scientific">Lophiostoma macrostomum CBS 122681</name>
    <dbReference type="NCBI Taxonomy" id="1314788"/>
    <lineage>
        <taxon>Eukaryota</taxon>
        <taxon>Fungi</taxon>
        <taxon>Dikarya</taxon>
        <taxon>Ascomycota</taxon>
        <taxon>Pezizomycotina</taxon>
        <taxon>Dothideomycetes</taxon>
        <taxon>Pleosporomycetidae</taxon>
        <taxon>Pleosporales</taxon>
        <taxon>Lophiostomataceae</taxon>
        <taxon>Lophiostoma</taxon>
    </lineage>
</organism>
<dbReference type="GO" id="GO:0005886">
    <property type="term" value="C:plasma membrane"/>
    <property type="evidence" value="ECO:0007669"/>
    <property type="project" value="TreeGrafter"/>
</dbReference>
<feature type="transmembrane region" description="Helical" evidence="7">
    <location>
        <begin position="121"/>
        <end position="141"/>
    </location>
</feature>
<feature type="transmembrane region" description="Helical" evidence="7">
    <location>
        <begin position="96"/>
        <end position="115"/>
    </location>
</feature>
<evidence type="ECO:0000256" key="2">
    <source>
        <dbReference type="ARBA" id="ARBA00022448"/>
    </source>
</evidence>
<dbReference type="PROSITE" id="PS50850">
    <property type="entry name" value="MFS"/>
    <property type="match status" value="1"/>
</dbReference>
<evidence type="ECO:0000256" key="6">
    <source>
        <dbReference type="SAM" id="MobiDB-lite"/>
    </source>
</evidence>
<keyword evidence="10" id="KW-1185">Reference proteome</keyword>
<feature type="region of interest" description="Disordered" evidence="6">
    <location>
        <begin position="1"/>
        <end position="24"/>
    </location>
</feature>
<evidence type="ECO:0000256" key="7">
    <source>
        <dbReference type="SAM" id="Phobius"/>
    </source>
</evidence>
<dbReference type="EMBL" id="MU004441">
    <property type="protein sequence ID" value="KAF2650884.1"/>
    <property type="molecule type" value="Genomic_DNA"/>
</dbReference>
<evidence type="ECO:0000313" key="9">
    <source>
        <dbReference type="EMBL" id="KAF2650884.1"/>
    </source>
</evidence>
<dbReference type="SUPFAM" id="SSF103473">
    <property type="entry name" value="MFS general substrate transporter"/>
    <property type="match status" value="1"/>
</dbReference>
<evidence type="ECO:0000256" key="4">
    <source>
        <dbReference type="ARBA" id="ARBA00022989"/>
    </source>
</evidence>
<dbReference type="Pfam" id="PF06609">
    <property type="entry name" value="TRI12"/>
    <property type="match status" value="1"/>
</dbReference>
<evidence type="ECO:0000256" key="1">
    <source>
        <dbReference type="ARBA" id="ARBA00004141"/>
    </source>
</evidence>
<dbReference type="GO" id="GO:0022857">
    <property type="term" value="F:transmembrane transporter activity"/>
    <property type="evidence" value="ECO:0007669"/>
    <property type="project" value="InterPro"/>
</dbReference>
<evidence type="ECO:0000256" key="3">
    <source>
        <dbReference type="ARBA" id="ARBA00022692"/>
    </source>
</evidence>
<feature type="transmembrane region" description="Helical" evidence="7">
    <location>
        <begin position="279"/>
        <end position="304"/>
    </location>
</feature>
<dbReference type="PANTHER" id="PTHR23501">
    <property type="entry name" value="MAJOR FACILITATOR SUPERFAMILY"/>
    <property type="match status" value="1"/>
</dbReference>
<keyword evidence="3 7" id="KW-0812">Transmembrane</keyword>
<feature type="transmembrane region" description="Helical" evidence="7">
    <location>
        <begin position="153"/>
        <end position="176"/>
    </location>
</feature>
<reference evidence="9" key="1">
    <citation type="journal article" date="2020" name="Stud. Mycol.">
        <title>101 Dothideomycetes genomes: a test case for predicting lifestyles and emergence of pathogens.</title>
        <authorList>
            <person name="Haridas S."/>
            <person name="Albert R."/>
            <person name="Binder M."/>
            <person name="Bloem J."/>
            <person name="Labutti K."/>
            <person name="Salamov A."/>
            <person name="Andreopoulos B."/>
            <person name="Baker S."/>
            <person name="Barry K."/>
            <person name="Bills G."/>
            <person name="Bluhm B."/>
            <person name="Cannon C."/>
            <person name="Castanera R."/>
            <person name="Culley D."/>
            <person name="Daum C."/>
            <person name="Ezra D."/>
            <person name="Gonzalez J."/>
            <person name="Henrissat B."/>
            <person name="Kuo A."/>
            <person name="Liang C."/>
            <person name="Lipzen A."/>
            <person name="Lutzoni F."/>
            <person name="Magnuson J."/>
            <person name="Mondo S."/>
            <person name="Nolan M."/>
            <person name="Ohm R."/>
            <person name="Pangilinan J."/>
            <person name="Park H.-J."/>
            <person name="Ramirez L."/>
            <person name="Alfaro M."/>
            <person name="Sun H."/>
            <person name="Tritt A."/>
            <person name="Yoshinaga Y."/>
            <person name="Zwiers L.-H."/>
            <person name="Turgeon B."/>
            <person name="Goodwin S."/>
            <person name="Spatafora J."/>
            <person name="Crous P."/>
            <person name="Grigoriev I."/>
        </authorList>
    </citation>
    <scope>NUCLEOTIDE SEQUENCE</scope>
    <source>
        <strain evidence="9">CBS 122681</strain>
    </source>
</reference>
<dbReference type="PANTHER" id="PTHR23501:SF109">
    <property type="entry name" value="MAJOR FACILITATOR SUPERFAMILY (MFS) PROFILE DOMAIN-CONTAINING PROTEIN-RELATED"/>
    <property type="match status" value="1"/>
</dbReference>
<dbReference type="PROSITE" id="PS00216">
    <property type="entry name" value="SUGAR_TRANSPORT_1"/>
    <property type="match status" value="1"/>
</dbReference>
<feature type="domain" description="Major facilitator superfamily (MFS) profile" evidence="8">
    <location>
        <begin position="1"/>
        <end position="491"/>
    </location>
</feature>
<protein>
    <submittedName>
        <fullName evidence="9">MFS general substrate transporter</fullName>
    </submittedName>
</protein>
<comment type="subcellular location">
    <subcellularLocation>
        <location evidence="1">Membrane</location>
        <topology evidence="1">Multi-pass membrane protein</topology>
    </subcellularLocation>
</comment>
<feature type="transmembrane region" description="Helical" evidence="7">
    <location>
        <begin position="207"/>
        <end position="224"/>
    </location>
</feature>
<dbReference type="InterPro" id="IPR005829">
    <property type="entry name" value="Sugar_transporter_CS"/>
</dbReference>
<dbReference type="AlphaFoldDB" id="A0A6A6SXG3"/>
<dbReference type="InterPro" id="IPR020846">
    <property type="entry name" value="MFS_dom"/>
</dbReference>
<feature type="transmembrane region" description="Helical" evidence="7">
    <location>
        <begin position="310"/>
        <end position="330"/>
    </location>
</feature>
<accession>A0A6A6SXG3</accession>
<dbReference type="InterPro" id="IPR010573">
    <property type="entry name" value="MFS_Str1/Tri12-like"/>
</dbReference>
<name>A0A6A6SXG3_9PLEO</name>
<evidence type="ECO:0000313" key="10">
    <source>
        <dbReference type="Proteomes" id="UP000799324"/>
    </source>
</evidence>
<gene>
    <name evidence="9" type="ORF">K491DRAFT_666522</name>
</gene>
<keyword evidence="2" id="KW-0813">Transport</keyword>
<feature type="transmembrane region" description="Helical" evidence="7">
    <location>
        <begin position="182"/>
        <end position="200"/>
    </location>
</feature>
<dbReference type="Proteomes" id="UP000799324">
    <property type="component" value="Unassembled WGS sequence"/>
</dbReference>
<feature type="transmembrane region" description="Helical" evidence="7">
    <location>
        <begin position="342"/>
        <end position="365"/>
    </location>
</feature>
<dbReference type="Gene3D" id="1.20.1250.20">
    <property type="entry name" value="MFS general substrate transporter like domains"/>
    <property type="match status" value="1"/>
</dbReference>
<proteinExistence type="predicted"/>
<keyword evidence="4 7" id="KW-1133">Transmembrane helix</keyword>
<sequence>MTDFAIEKQQTEHIDQTSSMHHDKNTVGERGFDIESEELPKGYYLSPFFLGTTCAIGINLMVSISTVIWLSLVYTMGLAVSLLLVGRLSDIFGRRWFFICGTALGVIGAVVASTAKNINVLIGGQVLIGLSASTGYSYAFIIGELVPVKRRFLFNAIIFIFSFPTAGFGAAVSAGFILHTSAGWRLVLFILGLSSGGSLYPWKDAHVVAPLVIGFLCLVALFAYETLVDLKEPLMPMHFFRNRGWVASMLSLSLGASVYYSQAIVWPEMATNVYGQGRLMWSGWVSCLVGIGITFGEILGGGVAKNFGHWKIQCISVFTLGTLFLGLTALCTPETPKMAMAFIMIATTFIGWNEALVLPICTIAIRDQEEIGTAAGIAGSSRSTISTVASTVYSIVLGVRVKSTLTTQIPAAMVAAGLPASSIADYMTAIAAGGTKKLLDTVPGLTPEILADGANAYRHAYADAYKTIFLVSLAFGGLGILVSFFIPDIDALMGDRVATTLKGREKGFDVDMKHEGA</sequence>